<dbReference type="InterPro" id="IPR040255">
    <property type="entry name" value="Non-specific_endonuclease"/>
</dbReference>
<dbReference type="AlphaFoldDB" id="A0A0G4J287"/>
<dbReference type="InterPro" id="IPR020821">
    <property type="entry name" value="ENPP1-3/EXOG-like_nuc-like"/>
</dbReference>
<dbReference type="EMBL" id="CDSF01000115">
    <property type="protein sequence ID" value="CEP01655.1"/>
    <property type="molecule type" value="Genomic_DNA"/>
</dbReference>
<protein>
    <recommendedName>
        <fullName evidence="11">Endonuclease</fullName>
    </recommendedName>
</protein>
<dbReference type="InterPro" id="IPR044925">
    <property type="entry name" value="His-Me_finger_sf"/>
</dbReference>
<gene>
    <name evidence="7" type="ORF">PBRA_008597</name>
    <name evidence="8" type="ORF">PLBR_LOCUS9210</name>
</gene>
<keyword evidence="3" id="KW-0479">Metal-binding</keyword>
<keyword evidence="9" id="KW-1185">Reference proteome</keyword>
<dbReference type="PANTHER" id="PTHR13966:SF5">
    <property type="entry name" value="ENDONUCLEASE G, MITOCHONDRIAL"/>
    <property type="match status" value="1"/>
</dbReference>
<keyword evidence="8" id="KW-0496">Mitochondrion</keyword>
<feature type="transmembrane region" description="Helical" evidence="4">
    <location>
        <begin position="12"/>
        <end position="30"/>
    </location>
</feature>
<feature type="binding site" evidence="3">
    <location>
        <position position="139"/>
    </location>
    <ligand>
        <name>Mg(2+)</name>
        <dbReference type="ChEBI" id="CHEBI:18420"/>
        <note>catalytic</note>
    </ligand>
</feature>
<dbReference type="GO" id="GO:0016787">
    <property type="term" value="F:hydrolase activity"/>
    <property type="evidence" value="ECO:0007669"/>
    <property type="project" value="InterPro"/>
</dbReference>
<feature type="domain" description="ENPP1-3/EXOG-like endonuclease/phosphodiesterase" evidence="5">
    <location>
        <begin position="45"/>
        <end position="242"/>
    </location>
</feature>
<evidence type="ECO:0000313" key="10">
    <source>
        <dbReference type="Proteomes" id="UP000290189"/>
    </source>
</evidence>
<organism evidence="7 9">
    <name type="scientific">Plasmodiophora brassicae</name>
    <name type="common">Clubroot disease agent</name>
    <dbReference type="NCBI Taxonomy" id="37360"/>
    <lineage>
        <taxon>Eukaryota</taxon>
        <taxon>Sar</taxon>
        <taxon>Rhizaria</taxon>
        <taxon>Endomyxa</taxon>
        <taxon>Phytomyxea</taxon>
        <taxon>Plasmodiophorida</taxon>
        <taxon>Plasmodiophoridae</taxon>
        <taxon>Plasmodiophora</taxon>
    </lineage>
</organism>
<evidence type="ECO:0000256" key="2">
    <source>
        <dbReference type="PIRSR" id="PIRSR640255-1"/>
    </source>
</evidence>
<evidence type="ECO:0000256" key="1">
    <source>
        <dbReference type="ARBA" id="ARBA00010052"/>
    </source>
</evidence>
<dbReference type="GO" id="GO:0003676">
    <property type="term" value="F:nucleic acid binding"/>
    <property type="evidence" value="ECO:0007669"/>
    <property type="project" value="InterPro"/>
</dbReference>
<feature type="active site" description="Proton acceptor" evidence="2">
    <location>
        <position position="108"/>
    </location>
</feature>
<proteinExistence type="inferred from homology"/>
<sequence length="262" mass="29620">MGDDDPWRQRRLQVALAFLLSIVAVYLATWETLTIGDDDVVRIEYDGFTIFLSCAARSALRFEYRLDADTGNARRARRFRLDPRVPKRCQQWSTGSYARMHAGYDRGHLVPANHMDESDEQIRQTNFMTNIVPQASAVNRGPWLQTEVLIECARDIAPVDVWGGVLFGNDARQDYFLESHGIRTPSHFWKVAATITNDQPNVIAWLIPNTETTTSSHASYIVPVSTIDRMIAVHGLGPVPIDERLKHTIASPWTIPANCDRS</sequence>
<dbReference type="OMA" id="IRRANYM"/>
<dbReference type="SMR" id="A0A0G4J287"/>
<comment type="similarity">
    <text evidence="1">Belongs to the DNA/RNA non-specific endonuclease family.</text>
</comment>
<dbReference type="STRING" id="37360.A0A0G4J287"/>
<dbReference type="Gene3D" id="3.40.570.10">
    <property type="entry name" value="Extracellular Endonuclease, subunit A"/>
    <property type="match status" value="1"/>
</dbReference>
<evidence type="ECO:0000313" key="9">
    <source>
        <dbReference type="Proteomes" id="UP000039324"/>
    </source>
</evidence>
<dbReference type="GO" id="GO:0004519">
    <property type="term" value="F:endonuclease activity"/>
    <property type="evidence" value="ECO:0007669"/>
    <property type="project" value="TreeGrafter"/>
</dbReference>
<evidence type="ECO:0000256" key="3">
    <source>
        <dbReference type="PIRSR" id="PIRSR640255-2"/>
    </source>
</evidence>
<keyword evidence="4" id="KW-0812">Transmembrane</keyword>
<dbReference type="OrthoDB" id="71144at2759"/>
<evidence type="ECO:0000313" key="8">
    <source>
        <dbReference type="EMBL" id="SPR01995.1"/>
    </source>
</evidence>
<evidence type="ECO:0000259" key="6">
    <source>
        <dbReference type="SMART" id="SM00892"/>
    </source>
</evidence>
<keyword evidence="4" id="KW-1133">Transmembrane helix</keyword>
<dbReference type="PANTHER" id="PTHR13966">
    <property type="entry name" value="ENDONUCLEASE RELATED"/>
    <property type="match status" value="1"/>
</dbReference>
<dbReference type="InterPro" id="IPR044929">
    <property type="entry name" value="DNA/RNA_non-sp_Endonuclease_sf"/>
</dbReference>
<evidence type="ECO:0000313" key="7">
    <source>
        <dbReference type="EMBL" id="CEP01655.1"/>
    </source>
</evidence>
<dbReference type="Proteomes" id="UP000039324">
    <property type="component" value="Unassembled WGS sequence"/>
</dbReference>
<dbReference type="Pfam" id="PF01223">
    <property type="entry name" value="Endonuclease_NS"/>
    <property type="match status" value="1"/>
</dbReference>
<dbReference type="SMART" id="SM00477">
    <property type="entry name" value="NUC"/>
    <property type="match status" value="1"/>
</dbReference>
<evidence type="ECO:0000256" key="4">
    <source>
        <dbReference type="SAM" id="Phobius"/>
    </source>
</evidence>
<name>A0A0G4J287_PLABS</name>
<dbReference type="EMBL" id="OVEO01000020">
    <property type="protein sequence ID" value="SPR01995.1"/>
    <property type="molecule type" value="Genomic_DNA"/>
</dbReference>
<evidence type="ECO:0008006" key="11">
    <source>
        <dbReference type="Google" id="ProtNLM"/>
    </source>
</evidence>
<dbReference type="InterPro" id="IPR001604">
    <property type="entry name" value="Endo_G_ENPP1-like_dom"/>
</dbReference>
<dbReference type="SMART" id="SM00892">
    <property type="entry name" value="Endonuclease_NS"/>
    <property type="match status" value="1"/>
</dbReference>
<keyword evidence="4" id="KW-0472">Membrane</keyword>
<evidence type="ECO:0000259" key="5">
    <source>
        <dbReference type="SMART" id="SM00477"/>
    </source>
</evidence>
<accession>A0A0G4J287</accession>
<geneLocation type="mitochondrion" evidence="8"/>
<reference evidence="8 10" key="2">
    <citation type="submission" date="2018-03" db="EMBL/GenBank/DDBJ databases">
        <authorList>
            <person name="Fogelqvist J."/>
        </authorList>
    </citation>
    <scope>NUCLEOTIDE SEQUENCE [LARGE SCALE GENOMIC DNA]</scope>
</reference>
<reference evidence="7 9" key="1">
    <citation type="submission" date="2015-02" db="EMBL/GenBank/DDBJ databases">
        <authorList>
            <person name="Chooi Y.-H."/>
        </authorList>
    </citation>
    <scope>NUCLEOTIDE SEQUENCE [LARGE SCALE GENOMIC DNA]</scope>
    <source>
        <strain evidence="7">E3</strain>
    </source>
</reference>
<dbReference type="GO" id="GO:0046872">
    <property type="term" value="F:metal ion binding"/>
    <property type="evidence" value="ECO:0007669"/>
    <property type="project" value="UniProtKB-KW"/>
</dbReference>
<feature type="domain" description="DNA/RNA non-specific endonuclease/pyrophosphatase/phosphodiesterase" evidence="6">
    <location>
        <begin position="44"/>
        <end position="243"/>
    </location>
</feature>
<dbReference type="Proteomes" id="UP000290189">
    <property type="component" value="Unassembled WGS sequence"/>
</dbReference>
<dbReference type="SUPFAM" id="SSF54060">
    <property type="entry name" value="His-Me finger endonucleases"/>
    <property type="match status" value="1"/>
</dbReference>